<dbReference type="AlphaFoldDB" id="A0A6L6Q816"/>
<accession>A0A6L6Q816</accession>
<proteinExistence type="predicted"/>
<comment type="caution">
    <text evidence="1">The sequence shown here is derived from an EMBL/GenBank/DDBJ whole genome shotgun (WGS) entry which is preliminary data.</text>
</comment>
<dbReference type="Pfam" id="PF10617">
    <property type="entry name" value="DUF2474"/>
    <property type="match status" value="1"/>
</dbReference>
<sequence length="41" mass="4578">MRTLWLKRLGWLALIWCLSVGALGLAALAMRWLMHAAGLGR</sequence>
<dbReference type="RefSeq" id="WP_155441989.1">
    <property type="nucleotide sequence ID" value="NZ_WNLA01000027.1"/>
</dbReference>
<keyword evidence="2" id="KW-1185">Reference proteome</keyword>
<name>A0A6L6Q816_9BURK</name>
<dbReference type="InterPro" id="IPR018895">
    <property type="entry name" value="DUF2474"/>
</dbReference>
<reference evidence="1 2" key="1">
    <citation type="submission" date="2019-11" db="EMBL/GenBank/DDBJ databases">
        <title>Type strains purchased from KCTC, JCM and DSMZ.</title>
        <authorList>
            <person name="Lu H."/>
        </authorList>
    </citation>
    <scope>NUCLEOTIDE SEQUENCE [LARGE SCALE GENOMIC DNA]</scope>
    <source>
        <strain evidence="1 2">KCTC 42409</strain>
    </source>
</reference>
<dbReference type="Proteomes" id="UP000484015">
    <property type="component" value="Unassembled WGS sequence"/>
</dbReference>
<gene>
    <name evidence="1" type="ORF">GM668_26565</name>
</gene>
<organism evidence="1 2">
    <name type="scientific">Pseudoduganella ginsengisoli</name>
    <dbReference type="NCBI Taxonomy" id="1462440"/>
    <lineage>
        <taxon>Bacteria</taxon>
        <taxon>Pseudomonadati</taxon>
        <taxon>Pseudomonadota</taxon>
        <taxon>Betaproteobacteria</taxon>
        <taxon>Burkholderiales</taxon>
        <taxon>Oxalobacteraceae</taxon>
        <taxon>Telluria group</taxon>
        <taxon>Pseudoduganella</taxon>
    </lineage>
</organism>
<evidence type="ECO:0000313" key="1">
    <source>
        <dbReference type="EMBL" id="MTW05646.1"/>
    </source>
</evidence>
<evidence type="ECO:0000313" key="2">
    <source>
        <dbReference type="Proteomes" id="UP000484015"/>
    </source>
</evidence>
<protein>
    <submittedName>
        <fullName evidence="1">DUF2474 family protein</fullName>
    </submittedName>
</protein>
<dbReference type="EMBL" id="WNLA01000027">
    <property type="protein sequence ID" value="MTW05646.1"/>
    <property type="molecule type" value="Genomic_DNA"/>
</dbReference>